<dbReference type="EMBL" id="APAU02000005">
    <property type="protein sequence ID" value="EUB63843.1"/>
    <property type="molecule type" value="Genomic_DNA"/>
</dbReference>
<gene>
    <name evidence="1" type="ORF">EGR_01466</name>
</gene>
<dbReference type="KEGG" id="egl:EGR_01466"/>
<dbReference type="Proteomes" id="UP000019149">
    <property type="component" value="Unassembled WGS sequence"/>
</dbReference>
<name>W6URH4_ECHGR</name>
<evidence type="ECO:0000313" key="1">
    <source>
        <dbReference type="EMBL" id="EUB63843.1"/>
    </source>
</evidence>
<reference evidence="1 2" key="1">
    <citation type="journal article" date="2013" name="Nat. Genet.">
        <title>The genome of the hydatid tapeworm Echinococcus granulosus.</title>
        <authorList>
            <person name="Zheng H."/>
            <person name="Zhang W."/>
            <person name="Zhang L."/>
            <person name="Zhang Z."/>
            <person name="Li J."/>
            <person name="Lu G."/>
            <person name="Zhu Y."/>
            <person name="Wang Y."/>
            <person name="Huang Y."/>
            <person name="Liu J."/>
            <person name="Kang H."/>
            <person name="Chen J."/>
            <person name="Wang L."/>
            <person name="Chen A."/>
            <person name="Yu S."/>
            <person name="Gao Z."/>
            <person name="Jin L."/>
            <person name="Gu W."/>
            <person name="Wang Z."/>
            <person name="Zhao L."/>
            <person name="Shi B."/>
            <person name="Wen H."/>
            <person name="Lin R."/>
            <person name="Jones M.K."/>
            <person name="Brejova B."/>
            <person name="Vinar T."/>
            <person name="Zhao G."/>
            <person name="McManus D.P."/>
            <person name="Chen Z."/>
            <person name="Zhou Y."/>
            <person name="Wang S."/>
        </authorList>
    </citation>
    <scope>NUCLEOTIDE SEQUENCE [LARGE SCALE GENOMIC DNA]</scope>
</reference>
<organism evidence="1 2">
    <name type="scientific">Echinococcus granulosus</name>
    <name type="common">Hydatid tapeworm</name>
    <dbReference type="NCBI Taxonomy" id="6210"/>
    <lineage>
        <taxon>Eukaryota</taxon>
        <taxon>Metazoa</taxon>
        <taxon>Spiralia</taxon>
        <taxon>Lophotrochozoa</taxon>
        <taxon>Platyhelminthes</taxon>
        <taxon>Cestoda</taxon>
        <taxon>Eucestoda</taxon>
        <taxon>Cyclophyllidea</taxon>
        <taxon>Taeniidae</taxon>
        <taxon>Echinococcus</taxon>
        <taxon>Echinococcus granulosus group</taxon>
    </lineage>
</organism>
<accession>W6URH4</accession>
<comment type="caution">
    <text evidence="1">The sequence shown here is derived from an EMBL/GenBank/DDBJ whole genome shotgun (WGS) entry which is preliminary data.</text>
</comment>
<dbReference type="RefSeq" id="XP_024355039.1">
    <property type="nucleotide sequence ID" value="XM_024490715.1"/>
</dbReference>
<evidence type="ECO:0000313" key="2">
    <source>
        <dbReference type="Proteomes" id="UP000019149"/>
    </source>
</evidence>
<sequence length="44" mass="4895">MHSRTQIKLGSDSDLVRLGVREDDAVSYLFFPQLSTRSLVEGIG</sequence>
<protein>
    <submittedName>
        <fullName evidence="1">Uncharacterized protein</fullName>
    </submittedName>
</protein>
<dbReference type="GeneID" id="36337181"/>
<keyword evidence="2" id="KW-1185">Reference proteome</keyword>
<proteinExistence type="predicted"/>
<dbReference type="AlphaFoldDB" id="W6URH4"/>
<dbReference type="CTD" id="36337181"/>